<dbReference type="HOGENOM" id="CLU_1101661_0_0_0"/>
<dbReference type="Proteomes" id="UP000000343">
    <property type="component" value="Chromosome"/>
</dbReference>
<feature type="transmembrane region" description="Helical" evidence="5">
    <location>
        <begin position="229"/>
        <end position="251"/>
    </location>
</feature>
<evidence type="ECO:0000256" key="5">
    <source>
        <dbReference type="SAM" id="Phobius"/>
    </source>
</evidence>
<sequence length="252" mass="27649">MSEAAYPSSASVSEPQGLNQIERVVDAFIAPSKTFKDILRSASWWLPFILMVLSATSLAWVVDKQVGYDHVAENVIHQSPKAEDRMSSLSPEQRASSMHMVAMQTRIGAYAAPVFLLIFFAIYALILWASFNFGLGAQTTFWQVFAVSFYAALPYIFINLIAIFTIYFGGSAEAYDMKNPAGTNLGYYLPDVSPWLKALLGQLDVIKLWTLALTVLGMAIVAKKSITQSAVIVVGWWLVLVVIAVGFAAAFS</sequence>
<dbReference type="InterPro" id="IPR006977">
    <property type="entry name" value="Yip1_dom"/>
</dbReference>
<dbReference type="OrthoDB" id="114902at2"/>
<dbReference type="eggNOG" id="ENOG5032KAC">
    <property type="taxonomic scope" value="Bacteria"/>
</dbReference>
<dbReference type="PaxDb" id="1198114-AciX9_3542"/>
<feature type="transmembrane region" description="Helical" evidence="5">
    <location>
        <begin position="141"/>
        <end position="168"/>
    </location>
</feature>
<evidence type="ECO:0000313" key="7">
    <source>
        <dbReference type="EMBL" id="ADW70547.1"/>
    </source>
</evidence>
<dbReference type="KEGG" id="acm:AciX9_3542"/>
<dbReference type="RefSeq" id="WP_013581858.1">
    <property type="nucleotide sequence ID" value="NC_015064.1"/>
</dbReference>
<feature type="domain" description="Yip1" evidence="6">
    <location>
        <begin position="27"/>
        <end position="245"/>
    </location>
</feature>
<keyword evidence="8" id="KW-1185">Reference proteome</keyword>
<feature type="transmembrane region" description="Helical" evidence="5">
    <location>
        <begin position="205"/>
        <end position="222"/>
    </location>
</feature>
<keyword evidence="2 5" id="KW-0812">Transmembrane</keyword>
<comment type="subcellular location">
    <subcellularLocation>
        <location evidence="1">Membrane</location>
        <topology evidence="1">Multi-pass membrane protein</topology>
    </subcellularLocation>
</comment>
<dbReference type="AlphaFoldDB" id="E8X4Q8"/>
<dbReference type="EMBL" id="CP002480">
    <property type="protein sequence ID" value="ADW70547.1"/>
    <property type="molecule type" value="Genomic_DNA"/>
</dbReference>
<dbReference type="Pfam" id="PF04893">
    <property type="entry name" value="Yip1"/>
    <property type="match status" value="1"/>
</dbReference>
<proteinExistence type="predicted"/>
<evidence type="ECO:0000256" key="3">
    <source>
        <dbReference type="ARBA" id="ARBA00022989"/>
    </source>
</evidence>
<name>E8X4Q8_GRATM</name>
<evidence type="ECO:0000256" key="1">
    <source>
        <dbReference type="ARBA" id="ARBA00004141"/>
    </source>
</evidence>
<evidence type="ECO:0000256" key="2">
    <source>
        <dbReference type="ARBA" id="ARBA00022692"/>
    </source>
</evidence>
<dbReference type="GO" id="GO:0016020">
    <property type="term" value="C:membrane"/>
    <property type="evidence" value="ECO:0007669"/>
    <property type="project" value="UniProtKB-SubCell"/>
</dbReference>
<accession>E8X4Q8</accession>
<keyword evidence="3 5" id="KW-1133">Transmembrane helix</keyword>
<keyword evidence="4 5" id="KW-0472">Membrane</keyword>
<evidence type="ECO:0000256" key="4">
    <source>
        <dbReference type="ARBA" id="ARBA00023136"/>
    </source>
</evidence>
<protein>
    <recommendedName>
        <fullName evidence="6">Yip1 domain-containing protein</fullName>
    </recommendedName>
</protein>
<feature type="transmembrane region" description="Helical" evidence="5">
    <location>
        <begin position="107"/>
        <end position="129"/>
    </location>
</feature>
<organism evidence="8">
    <name type="scientific">Granulicella tundricola (strain ATCC BAA-1859 / DSM 23138 / MP5ACTX9)</name>
    <dbReference type="NCBI Taxonomy" id="1198114"/>
    <lineage>
        <taxon>Bacteria</taxon>
        <taxon>Pseudomonadati</taxon>
        <taxon>Acidobacteriota</taxon>
        <taxon>Terriglobia</taxon>
        <taxon>Terriglobales</taxon>
        <taxon>Acidobacteriaceae</taxon>
        <taxon>Granulicella</taxon>
    </lineage>
</organism>
<feature type="transmembrane region" description="Helical" evidence="5">
    <location>
        <begin position="42"/>
        <end position="62"/>
    </location>
</feature>
<evidence type="ECO:0000313" key="8">
    <source>
        <dbReference type="Proteomes" id="UP000000343"/>
    </source>
</evidence>
<evidence type="ECO:0000259" key="6">
    <source>
        <dbReference type="Pfam" id="PF04893"/>
    </source>
</evidence>
<gene>
    <name evidence="7" type="ordered locus">AciX9_3542</name>
</gene>
<reference evidence="8" key="1">
    <citation type="submission" date="2011-01" db="EMBL/GenBank/DDBJ databases">
        <title>Complete sequence of chromosome of Acidobacterium sp. MP5ACTX9.</title>
        <authorList>
            <consortium name="US DOE Joint Genome Institute"/>
            <person name="Lucas S."/>
            <person name="Copeland A."/>
            <person name="Lapidus A."/>
            <person name="Cheng J.-F."/>
            <person name="Goodwin L."/>
            <person name="Pitluck S."/>
            <person name="Teshima H."/>
            <person name="Detter J.C."/>
            <person name="Han C."/>
            <person name="Tapia R."/>
            <person name="Land M."/>
            <person name="Hauser L."/>
            <person name="Kyrpides N."/>
            <person name="Ivanova N."/>
            <person name="Ovchinnikova G."/>
            <person name="Pagani I."/>
            <person name="Rawat S.R."/>
            <person name="Mannisto M."/>
            <person name="Haggblom M.M."/>
            <person name="Woyke T."/>
        </authorList>
    </citation>
    <scope>NUCLEOTIDE SEQUENCE [LARGE SCALE GENOMIC DNA]</scope>
    <source>
        <strain evidence="8">MP5ACTX9</strain>
    </source>
</reference>